<proteinExistence type="predicted"/>
<keyword evidence="2" id="KW-1185">Reference proteome</keyword>
<dbReference type="Proteomes" id="UP001178507">
    <property type="component" value="Unassembled WGS sequence"/>
</dbReference>
<dbReference type="AlphaFoldDB" id="A0AA36JBC0"/>
<protein>
    <submittedName>
        <fullName evidence="1">Uncharacterized protein</fullName>
    </submittedName>
</protein>
<reference evidence="1" key="1">
    <citation type="submission" date="2023-08" db="EMBL/GenBank/DDBJ databases">
        <authorList>
            <person name="Chen Y."/>
            <person name="Shah S."/>
            <person name="Dougan E. K."/>
            <person name="Thang M."/>
            <person name="Chan C."/>
        </authorList>
    </citation>
    <scope>NUCLEOTIDE SEQUENCE</scope>
</reference>
<comment type="caution">
    <text evidence="1">The sequence shown here is derived from an EMBL/GenBank/DDBJ whole genome shotgun (WGS) entry which is preliminary data.</text>
</comment>
<name>A0AA36JBC0_9DINO</name>
<evidence type="ECO:0000313" key="1">
    <source>
        <dbReference type="EMBL" id="CAJ1401911.1"/>
    </source>
</evidence>
<gene>
    <name evidence="1" type="ORF">EVOR1521_LOCUS24944</name>
</gene>
<organism evidence="1 2">
    <name type="scientific">Effrenium voratum</name>
    <dbReference type="NCBI Taxonomy" id="2562239"/>
    <lineage>
        <taxon>Eukaryota</taxon>
        <taxon>Sar</taxon>
        <taxon>Alveolata</taxon>
        <taxon>Dinophyceae</taxon>
        <taxon>Suessiales</taxon>
        <taxon>Symbiodiniaceae</taxon>
        <taxon>Effrenium</taxon>
    </lineage>
</organism>
<sequence>MCDRSSILARSSRPCASSASSCSRLRWTRSSWSTPPMCRRWSARAGAGSAAAAGGAASSPQAVGPGSATSRWALGCARPSTCPQPGVTDVPYRSKQNLGFWRGAVWPAGRCGDWRRSPRVLMCQASQKHPDVLNASLGSLECGPNEPSELCELIRTWRPHRVNFSEQFQYRFLLTSTPKCTYTGRATPFLSSTSVVAMFSNGEEAVGQVLHGAFEEDVHFKYVHAGISAPIPSSFQLAAIEELRQMQRDWEPLEALSVNARKRWAWATDRDTLHCYLYGLMTRYAQKLDYVPSVNGTIQALLRASVPAEGQPWHPGAELRAAGDFLLESWPLPKATARDWAKECAAVRARMP</sequence>
<evidence type="ECO:0000313" key="2">
    <source>
        <dbReference type="Proteomes" id="UP001178507"/>
    </source>
</evidence>
<accession>A0AA36JBC0</accession>
<dbReference type="EMBL" id="CAUJNA010003434">
    <property type="protein sequence ID" value="CAJ1401911.1"/>
    <property type="molecule type" value="Genomic_DNA"/>
</dbReference>